<comment type="caution">
    <text evidence="15">The sequence shown here is derived from an EMBL/GenBank/DDBJ whole genome shotgun (WGS) entry which is preliminary data.</text>
</comment>
<sequence>MENRYLYEYKKKFGVSHPEILDEEEFESLNYNLFHMMEQKKFVIDIKDIEEDAKKYLFDEKGDIKNKEKISIINTYYSDRERMLFSLLSSLIEKKEYSFEGYIICSYIIKMNSSYYSAWVYRRKCLKKLNLNLLNDLKFTKHIISDNIKSFQSWFHRRWLIEYIYKMNCRKKNKKSDNECNYNRYIEEDKNKDNKNENINEYNIEMENNYISVFDDEKNFISSEEEMSSDSSYNIYDNFYNDDDIGFISNCDDIDFEEGEENNRNNIYMYEELEDIINNNIFFKNSLLSNEIINIDNFLYEELLYNNCDLFIDMKNYNSWATKTWLIDKFNILQNEYICKKYNIILHEFCFINYLLSIDIYNNSLWVYRYFILNKLNYFYDITKMEKEINFCFTYANQFYDNQAIFNYFIHMVFIYINLYKNGTKGKKKNTEIYKQGNILYEKKEETYEHVKVDIFQIPLVNDIKNELIKIQDKSKFVLVFLSQLYAYNGSYDDEIKCYRYLEKYDDFNEHVWKDKIECVQKKLKI</sequence>
<proteinExistence type="inferred from homology"/>
<dbReference type="RefSeq" id="XP_018640849.1">
    <property type="nucleotide sequence ID" value="XM_018786984.1"/>
</dbReference>
<dbReference type="Pfam" id="PF01239">
    <property type="entry name" value="PPTA"/>
    <property type="match status" value="3"/>
</dbReference>
<evidence type="ECO:0000256" key="2">
    <source>
        <dbReference type="ARBA" id="ARBA00006734"/>
    </source>
</evidence>
<evidence type="ECO:0000256" key="3">
    <source>
        <dbReference type="ARBA" id="ARBA00012700"/>
    </source>
</evidence>
<evidence type="ECO:0000256" key="9">
    <source>
        <dbReference type="ARBA" id="ARBA00040965"/>
    </source>
</evidence>
<dbReference type="EC" id="2.5.1.59" evidence="3"/>
<dbReference type="SUPFAM" id="SSF48439">
    <property type="entry name" value="Protein prenylyltransferase"/>
    <property type="match status" value="1"/>
</dbReference>
<dbReference type="GO" id="GO:0004660">
    <property type="term" value="F:protein farnesyltransferase activity"/>
    <property type="evidence" value="ECO:0007669"/>
    <property type="project" value="UniProtKB-EC"/>
</dbReference>
<dbReference type="PANTHER" id="PTHR11129">
    <property type="entry name" value="PROTEIN FARNESYLTRANSFERASE ALPHA SUBUNIT/RAB GERANYLGERANYL TRANSFERASE ALPHA SUBUNIT"/>
    <property type="match status" value="1"/>
</dbReference>
<comment type="similarity">
    <text evidence="2">Belongs to the protein prenyltransferase subunit alpha family.</text>
</comment>
<keyword evidence="14" id="KW-1133">Transmembrane helix</keyword>
<evidence type="ECO:0000256" key="7">
    <source>
        <dbReference type="ARBA" id="ARBA00022737"/>
    </source>
</evidence>
<dbReference type="InterPro" id="IPR002088">
    <property type="entry name" value="Prenyl_trans_a"/>
</dbReference>
<evidence type="ECO:0000256" key="12">
    <source>
        <dbReference type="ARBA" id="ARBA00043086"/>
    </source>
</evidence>
<evidence type="ECO:0000256" key="1">
    <source>
        <dbReference type="ARBA" id="ARBA00001946"/>
    </source>
</evidence>
<evidence type="ECO:0000313" key="15">
    <source>
        <dbReference type="EMBL" id="KYN98210.1"/>
    </source>
</evidence>
<keyword evidence="14" id="KW-0472">Membrane</keyword>
<keyword evidence="14" id="KW-0812">Transmembrane</keyword>
<feature type="transmembrane region" description="Helical" evidence="14">
    <location>
        <begin position="404"/>
        <end position="420"/>
    </location>
</feature>
<dbReference type="VEuPathDB" id="PlasmoDB:PGSY75_1242600"/>
<dbReference type="PANTHER" id="PTHR11129:SF1">
    <property type="entry name" value="PROTEIN FARNESYLTRANSFERASE_GERANYLGERANYLTRANSFERASE TYPE-1 SUBUNIT ALPHA"/>
    <property type="match status" value="1"/>
</dbReference>
<dbReference type="GeneID" id="29777576"/>
<evidence type="ECO:0000256" key="10">
    <source>
        <dbReference type="ARBA" id="ARBA00041392"/>
    </source>
</evidence>
<keyword evidence="5" id="KW-0637">Prenyltransferase</keyword>
<dbReference type="EC" id="2.5.1.58" evidence="4"/>
<name>A0A151LGW0_9APIC</name>
<gene>
    <name evidence="15" type="ORF">PGSY75_1242600</name>
</gene>
<evidence type="ECO:0000256" key="4">
    <source>
        <dbReference type="ARBA" id="ARBA00012702"/>
    </source>
</evidence>
<dbReference type="GO" id="GO:0005953">
    <property type="term" value="C:CAAX-protein geranylgeranyltransferase complex"/>
    <property type="evidence" value="ECO:0007669"/>
    <property type="project" value="TreeGrafter"/>
</dbReference>
<evidence type="ECO:0000256" key="6">
    <source>
        <dbReference type="ARBA" id="ARBA00022679"/>
    </source>
</evidence>
<dbReference type="VEuPathDB" id="PlasmoDB:PGABG01_1241000"/>
<dbReference type="PROSITE" id="PS51147">
    <property type="entry name" value="PFTA"/>
    <property type="match status" value="1"/>
</dbReference>
<evidence type="ECO:0000256" key="8">
    <source>
        <dbReference type="ARBA" id="ARBA00022842"/>
    </source>
</evidence>
<reference evidence="15 16" key="1">
    <citation type="journal article" date="2016" name="Nat. Commun.">
        <title>Genomes of cryptic chimpanzee Plasmodium species reveal key evolutionary events leading to human malaria.</title>
        <authorList>
            <person name="Sundararaman S.A."/>
            <person name="Plenderleith L.J."/>
            <person name="Liu W."/>
            <person name="Loy D.E."/>
            <person name="Learn G.H."/>
            <person name="Li Y."/>
            <person name="Shaw K.S."/>
            <person name="Ayouba A."/>
            <person name="Peeters M."/>
            <person name="Speede S."/>
            <person name="Shaw G.M."/>
            <person name="Bushman F.D."/>
            <person name="Brisson D."/>
            <person name="Rayner J.C."/>
            <person name="Sharp P.M."/>
            <person name="Hahn B.H."/>
        </authorList>
    </citation>
    <scope>NUCLEOTIDE SEQUENCE [LARGE SCALE GENOMIC DNA]</scope>
    <source>
        <strain evidence="15 16">SY75</strain>
    </source>
</reference>
<evidence type="ECO:0000256" key="5">
    <source>
        <dbReference type="ARBA" id="ARBA00022602"/>
    </source>
</evidence>
<dbReference type="Proteomes" id="UP000076004">
    <property type="component" value="Chromosome 12"/>
</dbReference>
<dbReference type="GO" id="GO:0005965">
    <property type="term" value="C:protein farnesyltransferase complex"/>
    <property type="evidence" value="ECO:0007669"/>
    <property type="project" value="TreeGrafter"/>
</dbReference>
<keyword evidence="8" id="KW-0460">Magnesium</keyword>
<dbReference type="EMBL" id="LVLB01000013">
    <property type="protein sequence ID" value="KYN98210.1"/>
    <property type="molecule type" value="Genomic_DNA"/>
</dbReference>
<evidence type="ECO:0000256" key="14">
    <source>
        <dbReference type="SAM" id="Phobius"/>
    </source>
</evidence>
<accession>A0A151LGW0</accession>
<dbReference type="Gene3D" id="1.25.40.120">
    <property type="entry name" value="Protein prenylyltransferase"/>
    <property type="match status" value="2"/>
</dbReference>
<evidence type="ECO:0000256" key="13">
    <source>
        <dbReference type="ARBA" id="ARBA00043219"/>
    </source>
</evidence>
<protein>
    <recommendedName>
        <fullName evidence="9">Protein farnesyltransferase/geranylgeranyltransferase type-1 subunit alpha</fullName>
        <ecNumber evidence="4">2.5.1.58</ecNumber>
        <ecNumber evidence="3">2.5.1.59</ecNumber>
    </recommendedName>
    <alternativeName>
        <fullName evidence="12">CAAX farnesyltransferase subunit alpha</fullName>
    </alternativeName>
    <alternativeName>
        <fullName evidence="11">FTase-alpha</fullName>
    </alternativeName>
    <alternativeName>
        <fullName evidence="10">Ras proteins prenyltransferase subunit alpha</fullName>
    </alternativeName>
    <alternativeName>
        <fullName evidence="13">Type I protein geranyl-geranyltransferase subunit alpha</fullName>
    </alternativeName>
</protein>
<keyword evidence="6" id="KW-0808">Transferase</keyword>
<dbReference type="AlphaFoldDB" id="A0A151LGW0"/>
<evidence type="ECO:0000313" key="16">
    <source>
        <dbReference type="Proteomes" id="UP000076004"/>
    </source>
</evidence>
<evidence type="ECO:0000256" key="11">
    <source>
        <dbReference type="ARBA" id="ARBA00042436"/>
    </source>
</evidence>
<dbReference type="KEGG" id="pgab:PGSY75_1242600"/>
<organism evidence="15 16">
    <name type="scientific">Plasmodium gaboni</name>
    <dbReference type="NCBI Taxonomy" id="647221"/>
    <lineage>
        <taxon>Eukaryota</taxon>
        <taxon>Sar</taxon>
        <taxon>Alveolata</taxon>
        <taxon>Apicomplexa</taxon>
        <taxon>Aconoidasida</taxon>
        <taxon>Haemosporida</taxon>
        <taxon>Plasmodiidae</taxon>
        <taxon>Plasmodium</taxon>
        <taxon>Plasmodium (Laverania)</taxon>
    </lineage>
</organism>
<comment type="cofactor">
    <cofactor evidence="1">
        <name>Mg(2+)</name>
        <dbReference type="ChEBI" id="CHEBI:18420"/>
    </cofactor>
</comment>
<dbReference type="GO" id="GO:0004662">
    <property type="term" value="F:CAAX-protein geranylgeranyltransferase activity"/>
    <property type="evidence" value="ECO:0007669"/>
    <property type="project" value="UniProtKB-EC"/>
</dbReference>
<keyword evidence="7" id="KW-0677">Repeat</keyword>